<dbReference type="InterPro" id="IPR001494">
    <property type="entry name" value="Importin-beta_N"/>
</dbReference>
<dbReference type="GO" id="GO:0005737">
    <property type="term" value="C:cytoplasm"/>
    <property type="evidence" value="ECO:0007669"/>
    <property type="project" value="UniProtKB-SubCell"/>
</dbReference>
<evidence type="ECO:0000256" key="6">
    <source>
        <dbReference type="ARBA" id="ARBA00022927"/>
    </source>
</evidence>
<evidence type="ECO:0000256" key="4">
    <source>
        <dbReference type="ARBA" id="ARBA00022490"/>
    </source>
</evidence>
<organism evidence="10 11">
    <name type="scientific">Puccinia striiformis f. sp. tritici PST-78</name>
    <dbReference type="NCBI Taxonomy" id="1165861"/>
    <lineage>
        <taxon>Eukaryota</taxon>
        <taxon>Fungi</taxon>
        <taxon>Dikarya</taxon>
        <taxon>Basidiomycota</taxon>
        <taxon>Pucciniomycotina</taxon>
        <taxon>Pucciniomycetes</taxon>
        <taxon>Pucciniales</taxon>
        <taxon>Pucciniaceae</taxon>
        <taxon>Puccinia</taxon>
    </lineage>
</organism>
<dbReference type="GO" id="GO:0031267">
    <property type="term" value="F:small GTPase binding"/>
    <property type="evidence" value="ECO:0007669"/>
    <property type="project" value="InterPro"/>
</dbReference>
<dbReference type="InterPro" id="IPR011989">
    <property type="entry name" value="ARM-like"/>
</dbReference>
<dbReference type="InterPro" id="IPR034085">
    <property type="entry name" value="TOG"/>
</dbReference>
<dbReference type="InterPro" id="IPR057672">
    <property type="entry name" value="TPR_IPO4/5"/>
</dbReference>
<dbReference type="PROSITE" id="PS50077">
    <property type="entry name" value="HEAT_REPEAT"/>
    <property type="match status" value="1"/>
</dbReference>
<dbReference type="EMBL" id="AJIL01000180">
    <property type="protein sequence ID" value="KNE91988.1"/>
    <property type="molecule type" value="Genomic_DNA"/>
</dbReference>
<dbReference type="InterPro" id="IPR040122">
    <property type="entry name" value="Importin_beta"/>
</dbReference>
<keyword evidence="4" id="KW-0963">Cytoplasm</keyword>
<evidence type="ECO:0000313" key="11">
    <source>
        <dbReference type="Proteomes" id="UP000054564"/>
    </source>
</evidence>
<dbReference type="InterPro" id="IPR021133">
    <property type="entry name" value="HEAT_type_2"/>
</dbReference>
<dbReference type="AlphaFoldDB" id="A0A0L0UY74"/>
<dbReference type="Pfam" id="PF25780">
    <property type="entry name" value="TPR_IPO5"/>
    <property type="match status" value="1"/>
</dbReference>
<dbReference type="GO" id="GO:0006606">
    <property type="term" value="P:protein import into nucleus"/>
    <property type="evidence" value="ECO:0007669"/>
    <property type="project" value="InterPro"/>
</dbReference>
<name>A0A0L0UY74_9BASI</name>
<reference evidence="11" key="1">
    <citation type="submission" date="2014-03" db="EMBL/GenBank/DDBJ databases">
        <title>The Genome Sequence of Puccinia striiformis f. sp. tritici PST-78.</title>
        <authorList>
            <consortium name="The Broad Institute Genome Sequencing Platform"/>
            <person name="Cuomo C."/>
            <person name="Hulbert S."/>
            <person name="Chen X."/>
            <person name="Walker B."/>
            <person name="Young S.K."/>
            <person name="Zeng Q."/>
            <person name="Gargeya S."/>
            <person name="Fitzgerald M."/>
            <person name="Haas B."/>
            <person name="Abouelleil A."/>
            <person name="Alvarado L."/>
            <person name="Arachchi H.M."/>
            <person name="Berlin A.M."/>
            <person name="Chapman S.B."/>
            <person name="Goldberg J."/>
            <person name="Griggs A."/>
            <person name="Gujja S."/>
            <person name="Hansen M."/>
            <person name="Howarth C."/>
            <person name="Imamovic A."/>
            <person name="Larimer J."/>
            <person name="McCowan C."/>
            <person name="Montmayeur A."/>
            <person name="Murphy C."/>
            <person name="Neiman D."/>
            <person name="Pearson M."/>
            <person name="Priest M."/>
            <person name="Roberts A."/>
            <person name="Saif S."/>
            <person name="Shea T."/>
            <person name="Sisk P."/>
            <person name="Sykes S."/>
            <person name="Wortman J."/>
            <person name="Nusbaum C."/>
            <person name="Birren B."/>
        </authorList>
    </citation>
    <scope>NUCLEOTIDE SEQUENCE [LARGE SCALE GENOMIC DNA]</scope>
    <source>
        <strain evidence="11">race PST-78</strain>
    </source>
</reference>
<dbReference type="InterPro" id="IPR058584">
    <property type="entry name" value="IMB1_TNPO1-like_TPR"/>
</dbReference>
<keyword evidence="3" id="KW-0813">Transport</keyword>
<evidence type="ECO:0000256" key="5">
    <source>
        <dbReference type="ARBA" id="ARBA00022737"/>
    </source>
</evidence>
<evidence type="ECO:0000259" key="9">
    <source>
        <dbReference type="PROSITE" id="PS50166"/>
    </source>
</evidence>
<sequence>MDPQFVQQLQSCLEQIATPSGTDGIKAATQALNDQFYRSPLAIPGLFEILTTCGTPAVRQLSAVELRKRVSAGKRKHWKKLGSSMRDAIKSRLLEIVVSEPVPITRHAIARVISEVAEYELPEKAWPQLLGFLMKATDSPVAQEREVAIFTLSNLMDTVVDSFAENLPQIYALFAKTLQDPESLEVRVTTVQALGRVAEYIEVDEDASIASFQAMIPQMLVVIGQTLEAGDESAAKKGFDTLETLLIIEVPLINAHFNQVVQFNASVGSNKALDESQRIMALNCLLWTIKFKKSKIASMDLIKPIVDSLITIGAEDEPEDPEDDSVARTAFRCLDALSTSLSPQAVFPALFARIQECFASPDPTLRKAAVMALGVTVEGCSLFIQPHIDQLWPFIDSGLEDSDSRVRRAACTALSCICEMLVDECASRHQTLVPRVSALLNDPACQRNAMTALDGLLEVFDDQTIGLYLNPLMERLVPMIDTAPPKLKGTVVGAIGSAAYAAKGAFEPYFDVCMQHITPFLSLKAEGEEQELRGVAQDTVGTLASAVGKEKFRPFLDACLNIAFEAIDLNSPSLRECSMIFFGTLAKVYESEFVTYLPRVMPAVFASLGQAEEDDGSVLPSEMIKGFQPADDEEDEAEEDPNFVDIDDVDLDDDDLMKTTTAIAVEKSVAADAVSELFEYTRTHFLPYLEQSIKSLTPLLAHFYPTTRKAAATTLLSFITIAHEITNPPKFEPGIANIHMPGDVRKLIDLIMPEIMSVWRSEDECDVVSDLCSSLSSVISTVGAGMVAPTYLDETCSLIIAILERKSPAQLDGDFEDASATGDLSEVESSLIGCAADLVGTYATVLGADFAQAFGQFLPCVAKYYDPCFSPTDRNNAIGSLAEVINGLGAAVGPFTEQLLPLGLKATKDEDVEVRSNAAFFVGSLAYWTPFDISSQYLGILECLQPLFTVPDDSSREKSERAKDNAAGAIARMILKNKAALPLDQVLPVFFEALPLKQDFAESSKCFEALFELIQQSHPLVEAHFEHILAVFAHVLQNSVPAVSEEKAMIPSETRDQLVALLRQLNTRVPDQLAACGLTKFLS</sequence>
<dbReference type="Pfam" id="PF13513">
    <property type="entry name" value="HEAT_EZ"/>
    <property type="match status" value="1"/>
</dbReference>
<feature type="domain" description="Importin N-terminal" evidence="9">
    <location>
        <begin position="28"/>
        <end position="99"/>
    </location>
</feature>
<dbReference type="SMART" id="SM01349">
    <property type="entry name" value="TOG"/>
    <property type="match status" value="1"/>
</dbReference>
<dbReference type="Proteomes" id="UP000054564">
    <property type="component" value="Unassembled WGS sequence"/>
</dbReference>
<dbReference type="PROSITE" id="PS50166">
    <property type="entry name" value="IMPORTIN_B_NT"/>
    <property type="match status" value="1"/>
</dbReference>
<evidence type="ECO:0000256" key="2">
    <source>
        <dbReference type="ARBA" id="ARBA00004496"/>
    </source>
</evidence>
<dbReference type="InterPro" id="IPR016024">
    <property type="entry name" value="ARM-type_fold"/>
</dbReference>
<evidence type="ECO:0000256" key="1">
    <source>
        <dbReference type="ARBA" id="ARBA00004123"/>
    </source>
</evidence>
<evidence type="ECO:0000256" key="7">
    <source>
        <dbReference type="ARBA" id="ARBA00023242"/>
    </source>
</evidence>
<evidence type="ECO:0000256" key="3">
    <source>
        <dbReference type="ARBA" id="ARBA00022448"/>
    </source>
</evidence>
<gene>
    <name evidence="10" type="ORF">PSTG_14613</name>
</gene>
<dbReference type="SUPFAM" id="SSF48371">
    <property type="entry name" value="ARM repeat"/>
    <property type="match status" value="2"/>
</dbReference>
<accession>A0A0L0UY74</accession>
<dbReference type="OrthoDB" id="7862313at2759"/>
<protein>
    <recommendedName>
        <fullName evidence="9">Importin N-terminal domain-containing protein</fullName>
    </recommendedName>
</protein>
<feature type="repeat" description="HEAT" evidence="8">
    <location>
        <begin position="391"/>
        <end position="429"/>
    </location>
</feature>
<dbReference type="PANTHER" id="PTHR10527">
    <property type="entry name" value="IMPORTIN BETA"/>
    <property type="match status" value="1"/>
</dbReference>
<evidence type="ECO:0000313" key="10">
    <source>
        <dbReference type="EMBL" id="KNE91988.1"/>
    </source>
</evidence>
<dbReference type="Pfam" id="PF25574">
    <property type="entry name" value="TPR_IMB1"/>
    <property type="match status" value="1"/>
</dbReference>
<keyword evidence="7" id="KW-0539">Nucleus</keyword>
<comment type="caution">
    <text evidence="10">The sequence shown here is derived from an EMBL/GenBank/DDBJ whole genome shotgun (WGS) entry which is preliminary data.</text>
</comment>
<keyword evidence="6" id="KW-0653">Protein transport</keyword>
<dbReference type="SMART" id="SM00913">
    <property type="entry name" value="IBN_N"/>
    <property type="match status" value="1"/>
</dbReference>
<dbReference type="Gene3D" id="1.25.10.10">
    <property type="entry name" value="Leucine-rich Repeat Variant"/>
    <property type="match status" value="1"/>
</dbReference>
<keyword evidence="5" id="KW-0677">Repeat</keyword>
<proteinExistence type="predicted"/>
<dbReference type="STRING" id="1165861.A0A0L0UY74"/>
<keyword evidence="11" id="KW-1185">Reference proteome</keyword>
<comment type="subcellular location">
    <subcellularLocation>
        <location evidence="2">Cytoplasm</location>
    </subcellularLocation>
    <subcellularLocation>
        <location evidence="1">Nucleus</location>
    </subcellularLocation>
</comment>
<evidence type="ECO:0000256" key="8">
    <source>
        <dbReference type="PROSITE-ProRule" id="PRU00103"/>
    </source>
</evidence>